<gene>
    <name evidence="1" type="ORF">N7494_006329</name>
</gene>
<dbReference type="AlphaFoldDB" id="A0AAD6CW16"/>
<evidence type="ECO:0000313" key="2">
    <source>
        <dbReference type="Proteomes" id="UP001220324"/>
    </source>
</evidence>
<name>A0AAD6CW16_9EURO</name>
<protein>
    <submittedName>
        <fullName evidence="1">Uncharacterized protein</fullName>
    </submittedName>
</protein>
<dbReference type="Proteomes" id="UP001220324">
    <property type="component" value="Unassembled WGS sequence"/>
</dbReference>
<dbReference type="EMBL" id="JAQIZZ010000005">
    <property type="protein sequence ID" value="KAJ5541253.1"/>
    <property type="molecule type" value="Genomic_DNA"/>
</dbReference>
<comment type="caution">
    <text evidence="1">The sequence shown here is derived from an EMBL/GenBank/DDBJ whole genome shotgun (WGS) entry which is preliminary data.</text>
</comment>
<sequence>MATTISLVVFRGDPVDWAMYRHTALHVQYADGEDMILHVTGAHPFFEYMPMDNHPKDLNLTIVASILISTLPDWITKSMIQNACAATPVRNDPRHTDWNCQNWVGEALTRLVAIGCVTETERKSAVSQMVDACLEAGDETTDL</sequence>
<keyword evidence="2" id="KW-1185">Reference proteome</keyword>
<reference evidence="1 2" key="1">
    <citation type="journal article" date="2023" name="IMA Fungus">
        <title>Comparative genomic study of the Penicillium genus elucidates a diverse pangenome and 15 lateral gene transfer events.</title>
        <authorList>
            <person name="Petersen C."/>
            <person name="Sorensen T."/>
            <person name="Nielsen M.R."/>
            <person name="Sondergaard T.E."/>
            <person name="Sorensen J.L."/>
            <person name="Fitzpatrick D.A."/>
            <person name="Frisvad J.C."/>
            <person name="Nielsen K.L."/>
        </authorList>
    </citation>
    <scope>NUCLEOTIDE SEQUENCE [LARGE SCALE GENOMIC DNA]</scope>
    <source>
        <strain evidence="1 2">IBT 35679</strain>
    </source>
</reference>
<dbReference type="InterPro" id="IPR046670">
    <property type="entry name" value="DUF6540"/>
</dbReference>
<dbReference type="Pfam" id="PF20174">
    <property type="entry name" value="DUF6540"/>
    <property type="match status" value="1"/>
</dbReference>
<organism evidence="1 2">
    <name type="scientific">Penicillium frequentans</name>
    <dbReference type="NCBI Taxonomy" id="3151616"/>
    <lineage>
        <taxon>Eukaryota</taxon>
        <taxon>Fungi</taxon>
        <taxon>Dikarya</taxon>
        <taxon>Ascomycota</taxon>
        <taxon>Pezizomycotina</taxon>
        <taxon>Eurotiomycetes</taxon>
        <taxon>Eurotiomycetidae</taxon>
        <taxon>Eurotiales</taxon>
        <taxon>Aspergillaceae</taxon>
        <taxon>Penicillium</taxon>
    </lineage>
</organism>
<evidence type="ECO:0000313" key="1">
    <source>
        <dbReference type="EMBL" id="KAJ5541253.1"/>
    </source>
</evidence>
<accession>A0AAD6CW16</accession>
<proteinExistence type="predicted"/>